<sequence length="74" mass="8730">MHWQQELHHLMDQPVGVSFIDGTGTSGILCDAYNNEIYLLEYLYHSQFATKHYAFNQIQDIHPFPSCHIHHNLY</sequence>
<gene>
    <name evidence="1" type="ORF">EDC18_10254</name>
</gene>
<keyword evidence="2" id="KW-1185">Reference proteome</keyword>
<accession>A0A4R3MNG2</accession>
<name>A0A4R3MNG2_9FIRM</name>
<proteinExistence type="predicted"/>
<organism evidence="1 2">
    <name type="scientific">Natranaerovirga pectinivora</name>
    <dbReference type="NCBI Taxonomy" id="682400"/>
    <lineage>
        <taxon>Bacteria</taxon>
        <taxon>Bacillati</taxon>
        <taxon>Bacillota</taxon>
        <taxon>Clostridia</taxon>
        <taxon>Lachnospirales</taxon>
        <taxon>Natranaerovirgaceae</taxon>
        <taxon>Natranaerovirga</taxon>
    </lineage>
</organism>
<protein>
    <submittedName>
        <fullName evidence="1">Uncharacterized protein</fullName>
    </submittedName>
</protein>
<evidence type="ECO:0000313" key="2">
    <source>
        <dbReference type="Proteomes" id="UP000294902"/>
    </source>
</evidence>
<dbReference type="AlphaFoldDB" id="A0A4R3MNG2"/>
<dbReference type="Proteomes" id="UP000294902">
    <property type="component" value="Unassembled WGS sequence"/>
</dbReference>
<reference evidence="1 2" key="1">
    <citation type="submission" date="2019-03" db="EMBL/GenBank/DDBJ databases">
        <title>Genomic Encyclopedia of Type Strains, Phase IV (KMG-IV): sequencing the most valuable type-strain genomes for metagenomic binning, comparative biology and taxonomic classification.</title>
        <authorList>
            <person name="Goeker M."/>
        </authorList>
    </citation>
    <scope>NUCLEOTIDE SEQUENCE [LARGE SCALE GENOMIC DNA]</scope>
    <source>
        <strain evidence="1 2">DSM 24629</strain>
    </source>
</reference>
<dbReference type="RefSeq" id="WP_132250114.1">
    <property type="nucleotide sequence ID" value="NZ_SMAL01000002.1"/>
</dbReference>
<dbReference type="OrthoDB" id="1911337at2"/>
<comment type="caution">
    <text evidence="1">The sequence shown here is derived from an EMBL/GenBank/DDBJ whole genome shotgun (WGS) entry which is preliminary data.</text>
</comment>
<evidence type="ECO:0000313" key="1">
    <source>
        <dbReference type="EMBL" id="TCT16040.1"/>
    </source>
</evidence>
<dbReference type="EMBL" id="SMAL01000002">
    <property type="protein sequence ID" value="TCT16040.1"/>
    <property type="molecule type" value="Genomic_DNA"/>
</dbReference>